<dbReference type="GO" id="GO:0003677">
    <property type="term" value="F:DNA binding"/>
    <property type="evidence" value="ECO:0007669"/>
    <property type="project" value="InterPro"/>
</dbReference>
<keyword evidence="4" id="KW-1185">Reference proteome</keyword>
<dbReference type="RefSeq" id="WP_235016681.1">
    <property type="nucleotide sequence ID" value="NZ_BHWB01000001.1"/>
</dbReference>
<dbReference type="Pfam" id="PF13340">
    <property type="entry name" value="DUF4096"/>
    <property type="match status" value="1"/>
</dbReference>
<accession>A0A401LPZ4</accession>
<dbReference type="AlphaFoldDB" id="A0A401LPZ4"/>
<protein>
    <submittedName>
        <fullName evidence="3">IS5 family transposase</fullName>
    </submittedName>
</protein>
<organism evidence="3 4">
    <name type="scientific">Bacteroides faecalis</name>
    <dbReference type="NCBI Taxonomy" id="2447885"/>
    <lineage>
        <taxon>Bacteria</taxon>
        <taxon>Pseudomonadati</taxon>
        <taxon>Bacteroidota</taxon>
        <taxon>Bacteroidia</taxon>
        <taxon>Bacteroidales</taxon>
        <taxon>Bacteroidaceae</taxon>
        <taxon>Bacteroides</taxon>
    </lineage>
</organism>
<dbReference type="NCBIfam" id="NF033580">
    <property type="entry name" value="transpos_IS5_3"/>
    <property type="match status" value="1"/>
</dbReference>
<proteinExistence type="predicted"/>
<evidence type="ECO:0000259" key="2">
    <source>
        <dbReference type="Pfam" id="PF13340"/>
    </source>
</evidence>
<dbReference type="Proteomes" id="UP000288079">
    <property type="component" value="Unassembled WGS sequence"/>
</dbReference>
<feature type="domain" description="Insertion element IS402-like" evidence="2">
    <location>
        <begin position="7"/>
        <end position="59"/>
    </location>
</feature>
<dbReference type="Pfam" id="PF01609">
    <property type="entry name" value="DDE_Tnp_1"/>
    <property type="match status" value="1"/>
</dbReference>
<dbReference type="PANTHER" id="PTHR30007">
    <property type="entry name" value="PHP DOMAIN PROTEIN"/>
    <property type="match status" value="1"/>
</dbReference>
<evidence type="ECO:0000313" key="4">
    <source>
        <dbReference type="Proteomes" id="UP000288079"/>
    </source>
</evidence>
<dbReference type="InterPro" id="IPR002559">
    <property type="entry name" value="Transposase_11"/>
</dbReference>
<dbReference type="GO" id="GO:0006313">
    <property type="term" value="P:DNA transposition"/>
    <property type="evidence" value="ECO:0007669"/>
    <property type="project" value="InterPro"/>
</dbReference>
<sequence length="230" mass="27054">MLNLQEKKRKYDLRIVLNAILYLVKTGCQWRMFPREFPKWESVYYYYRKWASLEVFDYLLERLCGHVRVGRNQSIEPSVAIIDNQSVKWGNNRSLNGIDGDKKVKGIKCHVIVDKNGFLIAVMVTIANIHDSKAAYLLMRVLKDLLGIKVILADGGYRGELIKNVKEKFSYVIQVVISTCKEQGFKPIHKRWIIERTFSWMENDRRLCRNYKLTFEAAEEMVKISAINYY</sequence>
<dbReference type="GO" id="GO:0004803">
    <property type="term" value="F:transposase activity"/>
    <property type="evidence" value="ECO:0007669"/>
    <property type="project" value="InterPro"/>
</dbReference>
<evidence type="ECO:0000259" key="1">
    <source>
        <dbReference type="Pfam" id="PF01609"/>
    </source>
</evidence>
<feature type="domain" description="Transposase IS4-like" evidence="1">
    <location>
        <begin position="77"/>
        <end position="229"/>
    </location>
</feature>
<evidence type="ECO:0000313" key="3">
    <source>
        <dbReference type="EMBL" id="GCB33553.1"/>
    </source>
</evidence>
<dbReference type="PANTHER" id="PTHR30007:SF0">
    <property type="entry name" value="TRANSPOSASE"/>
    <property type="match status" value="1"/>
</dbReference>
<dbReference type="EMBL" id="BHWB01000001">
    <property type="protein sequence ID" value="GCB33553.1"/>
    <property type="molecule type" value="Genomic_DNA"/>
</dbReference>
<reference evidence="3 4" key="1">
    <citation type="submission" date="2018-10" db="EMBL/GenBank/DDBJ databases">
        <title>Draft Genome Sequence of Bacteroides sp. KCTC 15687.</title>
        <authorList>
            <person name="Yu S.Y."/>
            <person name="Kim J.S."/>
            <person name="Oh B.S."/>
            <person name="Park S.H."/>
            <person name="Kang S.W."/>
            <person name="Park J.E."/>
            <person name="Choi S.H."/>
            <person name="Han K.I."/>
            <person name="Lee K.C."/>
            <person name="Eom M.K."/>
            <person name="Suh M.K."/>
            <person name="Lee D.H."/>
            <person name="Yoon H."/>
            <person name="Kim B."/>
            <person name="Yang S.J."/>
            <person name="Lee J.S."/>
            <person name="Lee J.H."/>
        </authorList>
    </citation>
    <scope>NUCLEOTIDE SEQUENCE [LARGE SCALE GENOMIC DNA]</scope>
    <source>
        <strain evidence="3 4">KCTC 15687</strain>
    </source>
</reference>
<name>A0A401LPZ4_9BACE</name>
<gene>
    <name evidence="3" type="ORF">KGMB02408_04980</name>
</gene>
<dbReference type="InterPro" id="IPR025161">
    <property type="entry name" value="IS402-like_dom"/>
</dbReference>
<comment type="caution">
    <text evidence="3">The sequence shown here is derived from an EMBL/GenBank/DDBJ whole genome shotgun (WGS) entry which is preliminary data.</text>
</comment>